<evidence type="ECO:0000313" key="1">
    <source>
        <dbReference type="EMBL" id="SDT14990.1"/>
    </source>
</evidence>
<evidence type="ECO:0000313" key="4">
    <source>
        <dbReference type="Proteomes" id="UP000199524"/>
    </source>
</evidence>
<accession>A0A1H6P295</accession>
<gene>
    <name evidence="2" type="ORF">SAMN05216581_4308</name>
    <name evidence="1" type="ORF">SAMN05216598_4165</name>
</gene>
<dbReference type="EMBL" id="LT629777">
    <property type="protein sequence ID" value="SDT14990.1"/>
    <property type="molecule type" value="Genomic_DNA"/>
</dbReference>
<keyword evidence="4" id="KW-1185">Reference proteome</keyword>
<reference evidence="1 3" key="1">
    <citation type="submission" date="2016-10" db="EMBL/GenBank/DDBJ databases">
        <authorList>
            <person name="de Groot N.N."/>
        </authorList>
    </citation>
    <scope>NUCLEOTIDE SEQUENCE [LARGE SCALE GENOMIC DNA]</scope>
    <source>
        <strain evidence="1">ATCC 23835</strain>
        <strain evidence="2 3">LMG 2158</strain>
    </source>
</reference>
<protein>
    <submittedName>
        <fullName evidence="1">Uncharacterized protein</fullName>
    </submittedName>
</protein>
<dbReference type="RefSeq" id="WP_019363380.1">
    <property type="nucleotide sequence ID" value="NZ_CP087202.1"/>
</dbReference>
<evidence type="ECO:0000313" key="2">
    <source>
        <dbReference type="EMBL" id="SEI20767.1"/>
    </source>
</evidence>
<proteinExistence type="predicted"/>
<organism evidence="1 4">
    <name type="scientific">Pseudomonas asplenii</name>
    <dbReference type="NCBI Taxonomy" id="53407"/>
    <lineage>
        <taxon>Bacteria</taxon>
        <taxon>Pseudomonadati</taxon>
        <taxon>Pseudomonadota</taxon>
        <taxon>Gammaproteobacteria</taxon>
        <taxon>Pseudomonadales</taxon>
        <taxon>Pseudomonadaceae</taxon>
        <taxon>Pseudomonas</taxon>
    </lineage>
</organism>
<name>A0A1H1Y0P1_9PSED</name>
<reference evidence="4" key="2">
    <citation type="submission" date="2016-10" db="EMBL/GenBank/DDBJ databases">
        <authorList>
            <person name="Varghese N."/>
            <person name="Submissions S."/>
        </authorList>
    </citation>
    <scope>NUCLEOTIDE SEQUENCE [LARGE SCALE GENOMIC DNA]</scope>
    <source>
        <strain evidence="4">ATCC 23835</strain>
    </source>
</reference>
<accession>A0A1H1Y0P1</accession>
<sequence>MQPTNTVIDLARYRKRKQAQQLGRALWELYARSAGQQAFQWAQGVRASETRHA</sequence>
<dbReference type="Proteomes" id="UP000182272">
    <property type="component" value="Chromosome I"/>
</dbReference>
<dbReference type="AlphaFoldDB" id="A0A1H1Y0P1"/>
<dbReference type="EMBL" id="LT629972">
    <property type="protein sequence ID" value="SEI20767.1"/>
    <property type="molecule type" value="Genomic_DNA"/>
</dbReference>
<evidence type="ECO:0000313" key="3">
    <source>
        <dbReference type="Proteomes" id="UP000182272"/>
    </source>
</evidence>
<dbReference type="Proteomes" id="UP000199524">
    <property type="component" value="Chromosome I"/>
</dbReference>
<dbReference type="GeneID" id="300210730"/>